<proteinExistence type="predicted"/>
<reference evidence="2" key="2">
    <citation type="submission" date="2020-09" db="EMBL/GenBank/DDBJ databases">
        <authorList>
            <person name="Sun Q."/>
            <person name="Zhou Y."/>
        </authorList>
    </citation>
    <scope>NUCLEOTIDE SEQUENCE</scope>
    <source>
        <strain evidence="2">CGMCC 1.15367</strain>
    </source>
</reference>
<organism evidence="2 3">
    <name type="scientific">Aureimonas endophytica</name>
    <dbReference type="NCBI Taxonomy" id="2027858"/>
    <lineage>
        <taxon>Bacteria</taxon>
        <taxon>Pseudomonadati</taxon>
        <taxon>Pseudomonadota</taxon>
        <taxon>Alphaproteobacteria</taxon>
        <taxon>Hyphomicrobiales</taxon>
        <taxon>Aurantimonadaceae</taxon>
        <taxon>Aureimonas</taxon>
    </lineage>
</organism>
<dbReference type="InterPro" id="IPR047951">
    <property type="entry name" value="Transpos_ISL3"/>
</dbReference>
<feature type="domain" description="HTH IS21-type" evidence="1">
    <location>
        <begin position="20"/>
        <end position="81"/>
    </location>
</feature>
<dbReference type="RefSeq" id="WP_188908381.1">
    <property type="nucleotide sequence ID" value="NZ_BMIQ01000003.1"/>
</dbReference>
<comment type="caution">
    <text evidence="2">The sequence shown here is derived from an EMBL/GenBank/DDBJ whole genome shotgun (WGS) entry which is preliminary data.</text>
</comment>
<evidence type="ECO:0000259" key="1">
    <source>
        <dbReference type="PROSITE" id="PS50531"/>
    </source>
</evidence>
<accession>A0A917E4F9</accession>
<dbReference type="PROSITE" id="PS50531">
    <property type="entry name" value="HTH_IS21"/>
    <property type="match status" value="1"/>
</dbReference>
<evidence type="ECO:0000313" key="3">
    <source>
        <dbReference type="Proteomes" id="UP000644699"/>
    </source>
</evidence>
<dbReference type="PANTHER" id="PTHR33498">
    <property type="entry name" value="TRANSPOSASE FOR INSERTION SEQUENCE ELEMENT IS1557"/>
    <property type="match status" value="1"/>
</dbReference>
<dbReference type="EMBL" id="BMIQ01000003">
    <property type="protein sequence ID" value="GGE02677.1"/>
    <property type="molecule type" value="Genomic_DNA"/>
</dbReference>
<dbReference type="AlphaFoldDB" id="A0A917E4F9"/>
<dbReference type="Proteomes" id="UP000644699">
    <property type="component" value="Unassembled WGS sequence"/>
</dbReference>
<dbReference type="PANTHER" id="PTHR33498:SF1">
    <property type="entry name" value="TRANSPOSASE FOR INSERTION SEQUENCE ELEMENT IS1557"/>
    <property type="match status" value="1"/>
</dbReference>
<name>A0A917E4F9_9HYPH</name>
<dbReference type="InterPro" id="IPR017894">
    <property type="entry name" value="HTH_IS21_transposase_type"/>
</dbReference>
<keyword evidence="3" id="KW-1185">Reference proteome</keyword>
<evidence type="ECO:0000313" key="2">
    <source>
        <dbReference type="EMBL" id="GGE02677.1"/>
    </source>
</evidence>
<sequence length="262" mass="30201">MRTPTAAERRSQLRHELRAEAYAEMERLLAASSSQAGVPRALSLDRKTVRRWIPGRGPPRWKKPERPTVLDPYRDHLEQRWREGCRNSAELARELQRQGITVHSHVVREWGTRRRREGADRLDLDRLRPGCRWRPPSTDRTARLLQSDVDTLGDKDRRFVDRLREAVPDLSNVVDLVGRLNSLLRRQSTESLAAWFVGAAATPSARFAANFHRDIDALAAAIDTPWTISPVESQISRLQMIKRTIYRRAGFDLLRECVMASR</sequence>
<protein>
    <recommendedName>
        <fullName evidence="1">HTH IS21-type domain-containing protein</fullName>
    </recommendedName>
</protein>
<reference evidence="2" key="1">
    <citation type="journal article" date="2014" name="Int. J. Syst. Evol. Microbiol.">
        <title>Complete genome sequence of Corynebacterium casei LMG S-19264T (=DSM 44701T), isolated from a smear-ripened cheese.</title>
        <authorList>
            <consortium name="US DOE Joint Genome Institute (JGI-PGF)"/>
            <person name="Walter F."/>
            <person name="Albersmeier A."/>
            <person name="Kalinowski J."/>
            <person name="Ruckert C."/>
        </authorList>
    </citation>
    <scope>NUCLEOTIDE SEQUENCE</scope>
    <source>
        <strain evidence="2">CGMCC 1.15367</strain>
    </source>
</reference>
<gene>
    <name evidence="2" type="ORF">GCM10011390_21950</name>
</gene>